<name>A0ABN3QU09_9ACTN</name>
<sequence length="62" mass="6696">MTVELDLHARHRRLEGLRGPEQSGDTSNATHRTWTVTIGIPKDMTPALAATPTDLSPTGCNV</sequence>
<gene>
    <name evidence="2" type="ORF">GCM10010411_87720</name>
</gene>
<reference evidence="2 3" key="1">
    <citation type="journal article" date="2019" name="Int. J. Syst. Evol. Microbiol.">
        <title>The Global Catalogue of Microorganisms (GCM) 10K type strain sequencing project: providing services to taxonomists for standard genome sequencing and annotation.</title>
        <authorList>
            <consortium name="The Broad Institute Genomics Platform"/>
            <consortium name="The Broad Institute Genome Sequencing Center for Infectious Disease"/>
            <person name="Wu L."/>
            <person name="Ma J."/>
        </authorList>
    </citation>
    <scope>NUCLEOTIDE SEQUENCE [LARGE SCALE GENOMIC DNA]</scope>
    <source>
        <strain evidence="2 3">JCM 6833</strain>
    </source>
</reference>
<keyword evidence="3" id="KW-1185">Reference proteome</keyword>
<organism evidence="2 3">
    <name type="scientific">Actinomadura fulvescens</name>
    <dbReference type="NCBI Taxonomy" id="46160"/>
    <lineage>
        <taxon>Bacteria</taxon>
        <taxon>Bacillati</taxon>
        <taxon>Actinomycetota</taxon>
        <taxon>Actinomycetes</taxon>
        <taxon>Streptosporangiales</taxon>
        <taxon>Thermomonosporaceae</taxon>
        <taxon>Actinomadura</taxon>
    </lineage>
</organism>
<comment type="caution">
    <text evidence="2">The sequence shown here is derived from an EMBL/GenBank/DDBJ whole genome shotgun (WGS) entry which is preliminary data.</text>
</comment>
<evidence type="ECO:0000256" key="1">
    <source>
        <dbReference type="SAM" id="MobiDB-lite"/>
    </source>
</evidence>
<accession>A0ABN3QU09</accession>
<proteinExistence type="predicted"/>
<dbReference type="EMBL" id="BAAATD010000019">
    <property type="protein sequence ID" value="GAA2635242.1"/>
    <property type="molecule type" value="Genomic_DNA"/>
</dbReference>
<evidence type="ECO:0000313" key="2">
    <source>
        <dbReference type="EMBL" id="GAA2635242.1"/>
    </source>
</evidence>
<feature type="region of interest" description="Disordered" evidence="1">
    <location>
        <begin position="12"/>
        <end position="31"/>
    </location>
</feature>
<dbReference type="Proteomes" id="UP001501509">
    <property type="component" value="Unassembled WGS sequence"/>
</dbReference>
<protein>
    <submittedName>
        <fullName evidence="2">Uncharacterized protein</fullName>
    </submittedName>
</protein>
<evidence type="ECO:0000313" key="3">
    <source>
        <dbReference type="Proteomes" id="UP001501509"/>
    </source>
</evidence>